<dbReference type="PANTHER" id="PTHR35106:SF4">
    <property type="entry name" value="OS09G0485800 PROTEIN"/>
    <property type="match status" value="1"/>
</dbReference>
<dbReference type="EMBL" id="CAXHBF010000288">
    <property type="protein sequence ID" value="CAK9855764.1"/>
    <property type="molecule type" value="Genomic_DNA"/>
</dbReference>
<proteinExistence type="predicted"/>
<evidence type="ECO:0008006" key="3">
    <source>
        <dbReference type="Google" id="ProtNLM"/>
    </source>
</evidence>
<dbReference type="PANTHER" id="PTHR35106">
    <property type="entry name" value="BNAA07G25190D PROTEIN"/>
    <property type="match status" value="1"/>
</dbReference>
<evidence type="ECO:0000313" key="1">
    <source>
        <dbReference type="EMBL" id="CAK9855764.1"/>
    </source>
</evidence>
<evidence type="ECO:0000313" key="2">
    <source>
        <dbReference type="Proteomes" id="UP001497522"/>
    </source>
</evidence>
<keyword evidence="2" id="KW-1185">Reference proteome</keyword>
<organism evidence="1 2">
    <name type="scientific">Sphagnum jensenii</name>
    <dbReference type="NCBI Taxonomy" id="128206"/>
    <lineage>
        <taxon>Eukaryota</taxon>
        <taxon>Viridiplantae</taxon>
        <taxon>Streptophyta</taxon>
        <taxon>Embryophyta</taxon>
        <taxon>Bryophyta</taxon>
        <taxon>Sphagnophytina</taxon>
        <taxon>Sphagnopsida</taxon>
        <taxon>Sphagnales</taxon>
        <taxon>Sphagnaceae</taxon>
        <taxon>Sphagnum</taxon>
    </lineage>
</organism>
<gene>
    <name evidence="1" type="ORF">CSSPJE1EN2_LOCUS25696</name>
</gene>
<name>A0ABP0ZYY2_9BRYO</name>
<protein>
    <recommendedName>
        <fullName evidence="3">C2H2-type domain-containing protein</fullName>
    </recommendedName>
</protein>
<reference evidence="1" key="1">
    <citation type="submission" date="2024-03" db="EMBL/GenBank/DDBJ databases">
        <authorList>
            <consortium name="ELIXIR-Norway"/>
            <consortium name="Elixir Norway"/>
        </authorList>
    </citation>
    <scope>NUCLEOTIDE SEQUENCE</scope>
</reference>
<accession>A0ABP0ZYY2</accession>
<dbReference type="Proteomes" id="UP001497522">
    <property type="component" value="Unassembled WGS sequence"/>
</dbReference>
<sequence length="267" mass="30671">MRSWRRNIQHTCRRNFHHPFEGLVSCFQGIAANQLNSINEWPLRSRALSTSAAVLGGRNLVISEESSSQMVMSSCIVDRCWCLNGALKNSHLVLNDPLFMYRRRQSRVERSRKKGEENWSSCFSIDNSSPRRRKTTRSVQGALVNNGESREPEIFVNEQNLRRNKKCLRCGKLFRDDENSSTACHYHGHMTGDRGLYSLAPPHQGVDGIWSEASGVIVYKWNKEEERPNTGRKNWKRRWSCCGVYEEDGPPCQSGWHATYDDGATLF</sequence>
<comment type="caution">
    <text evidence="1">The sequence shown here is derived from an EMBL/GenBank/DDBJ whole genome shotgun (WGS) entry which is preliminary data.</text>
</comment>